<dbReference type="EMBL" id="WDER01000020">
    <property type="protein sequence ID" value="KAB6083594.1"/>
    <property type="molecule type" value="Genomic_DNA"/>
</dbReference>
<feature type="signal peptide" evidence="1">
    <location>
        <begin position="1"/>
        <end position="21"/>
    </location>
</feature>
<comment type="caution">
    <text evidence="5">The sequence shown here is derived from an EMBL/GenBank/DDBJ whole genome shotgun (WGS) entry which is preliminary data.</text>
</comment>
<keyword evidence="1" id="KW-0732">Signal</keyword>
<dbReference type="InterPro" id="IPR013728">
    <property type="entry name" value="BT_3987-like_N"/>
</dbReference>
<evidence type="ECO:0000313" key="5">
    <source>
        <dbReference type="EMBL" id="OUQ71932.1"/>
    </source>
</evidence>
<dbReference type="EMBL" id="NFLW01000008">
    <property type="protein sequence ID" value="OUQ71932.1"/>
    <property type="molecule type" value="Genomic_DNA"/>
</dbReference>
<accession>A0A1Y4VPC1</accession>
<evidence type="ECO:0000313" key="8">
    <source>
        <dbReference type="Proteomes" id="UP000474077"/>
    </source>
</evidence>
<reference evidence="7 8" key="3">
    <citation type="journal article" date="2019" name="Nat. Med.">
        <title>A library of human gut bacterial isolates paired with longitudinal multiomics data enables mechanistic microbiome research.</title>
        <authorList>
            <person name="Poyet M."/>
            <person name="Groussin M."/>
            <person name="Gibbons S.M."/>
            <person name="Avila-Pacheco J."/>
            <person name="Jiang X."/>
            <person name="Kearney S.M."/>
            <person name="Perrotta A.R."/>
            <person name="Berdy B."/>
            <person name="Zhao S."/>
            <person name="Lieberman T.D."/>
            <person name="Swanson P.K."/>
            <person name="Smith M."/>
            <person name="Roesemann S."/>
            <person name="Alexander J.E."/>
            <person name="Rich S.A."/>
            <person name="Livny J."/>
            <person name="Vlamakis H."/>
            <person name="Clish C."/>
            <person name="Bullock K."/>
            <person name="Deik A."/>
            <person name="Scott J."/>
            <person name="Pierce K.A."/>
            <person name="Xavier R.J."/>
            <person name="Alm E.J."/>
        </authorList>
    </citation>
    <scope>NUCLEOTIDE SEQUENCE [LARGE SCALE GENOMIC DNA]</scope>
    <source>
        <strain evidence="4 7">BIOML-A58</strain>
        <strain evidence="3 8">BIOML-A73</strain>
    </source>
</reference>
<proteinExistence type="predicted"/>
<evidence type="ECO:0000313" key="4">
    <source>
        <dbReference type="EMBL" id="KAB6148262.1"/>
    </source>
</evidence>
<dbReference type="PROSITE" id="PS51257">
    <property type="entry name" value="PROKAR_LIPOPROTEIN"/>
    <property type="match status" value="1"/>
</dbReference>
<protein>
    <submittedName>
        <fullName evidence="3">DUF1735 domain-containing protein</fullName>
    </submittedName>
</protein>
<name>A0A1Y4VPC1_9BACE</name>
<dbReference type="Proteomes" id="UP000474077">
    <property type="component" value="Unassembled WGS sequence"/>
</dbReference>
<dbReference type="RefSeq" id="WP_083444178.1">
    <property type="nucleotide sequence ID" value="NZ_JAHOJA010000021.1"/>
</dbReference>
<dbReference type="Proteomes" id="UP000434604">
    <property type="component" value="Unassembled WGS sequence"/>
</dbReference>
<gene>
    <name evidence="5" type="ORF">B5E52_06185</name>
    <name evidence="4" type="ORF">GA398_08375</name>
    <name evidence="3" type="ORF">GA560_09555</name>
</gene>
<evidence type="ECO:0000259" key="2">
    <source>
        <dbReference type="Pfam" id="PF08522"/>
    </source>
</evidence>
<reference evidence="5" key="2">
    <citation type="journal article" date="2018" name="BMC Genomics">
        <title>Whole genome sequencing and function prediction of 133 gut anaerobes isolated from chicken caecum in pure cultures.</title>
        <authorList>
            <person name="Medvecky M."/>
            <person name="Cejkova D."/>
            <person name="Polansky O."/>
            <person name="Karasova D."/>
            <person name="Kubasova T."/>
            <person name="Cizek A."/>
            <person name="Rychlik I."/>
        </authorList>
    </citation>
    <scope>NUCLEOTIDE SEQUENCE</scope>
    <source>
        <strain evidence="5">An109</strain>
    </source>
</reference>
<dbReference type="Gene3D" id="2.60.40.1740">
    <property type="entry name" value="hypothetical protein (bacova_03559)"/>
    <property type="match status" value="1"/>
</dbReference>
<dbReference type="EMBL" id="WDED01000010">
    <property type="protein sequence ID" value="KAB6148262.1"/>
    <property type="molecule type" value="Genomic_DNA"/>
</dbReference>
<evidence type="ECO:0000313" key="6">
    <source>
        <dbReference type="Proteomes" id="UP000196036"/>
    </source>
</evidence>
<sequence>MKMKKLQIALLFLLTGLTSCYEDYIEDYETTSAGFAISNPLRTVISDRNMSIYVGVSLGGKREVDKADWAKFTIDESLLNGTGFTLLPSNYYTLGDPETFRVRKSTLPVADVEIKFTDAFYADERTHEVHYALPFRVIESSMDQIREGGETSVVAIKYASSFSGTYYLTGNVVELDEAGNPIESTRQSYGDKQDIIKSPTCVLTTLSKSELIRPGIGDPATDKKDNLRLTFENNGNFGGNYKVQIGTEKGFRPVEAITGNYIHKSEEYTFNGNGDVPCPEITLKYIYEMDGKHYKVDEKLVLRRDPIDDLRIETW</sequence>
<reference evidence="6" key="1">
    <citation type="submission" date="2017-04" db="EMBL/GenBank/DDBJ databases">
        <title>Function of individual gut microbiota members based on whole genome sequencing of pure cultures obtained from chicken caecum.</title>
        <authorList>
            <person name="Medvecky M."/>
            <person name="Cejkova D."/>
            <person name="Polansky O."/>
            <person name="Karasova D."/>
            <person name="Kubasova T."/>
            <person name="Cizek A."/>
            <person name="Rychlik I."/>
        </authorList>
    </citation>
    <scope>NUCLEOTIDE SEQUENCE [LARGE SCALE GENOMIC DNA]</scope>
    <source>
        <strain evidence="6">An109</strain>
    </source>
</reference>
<evidence type="ECO:0000313" key="3">
    <source>
        <dbReference type="EMBL" id="KAB6083594.1"/>
    </source>
</evidence>
<dbReference type="Proteomes" id="UP000196036">
    <property type="component" value="Unassembled WGS sequence"/>
</dbReference>
<dbReference type="Pfam" id="PF08522">
    <property type="entry name" value="BT_3987-like_N"/>
    <property type="match status" value="1"/>
</dbReference>
<evidence type="ECO:0000256" key="1">
    <source>
        <dbReference type="SAM" id="SignalP"/>
    </source>
</evidence>
<evidence type="ECO:0000313" key="7">
    <source>
        <dbReference type="Proteomes" id="UP000434604"/>
    </source>
</evidence>
<feature type="domain" description="BT-3987-like N-terminal" evidence="2">
    <location>
        <begin position="43"/>
        <end position="142"/>
    </location>
</feature>
<organism evidence="5 6">
    <name type="scientific">Bacteroides xylanisolvens</name>
    <dbReference type="NCBI Taxonomy" id="371601"/>
    <lineage>
        <taxon>Bacteria</taxon>
        <taxon>Pseudomonadati</taxon>
        <taxon>Bacteroidota</taxon>
        <taxon>Bacteroidia</taxon>
        <taxon>Bacteroidales</taxon>
        <taxon>Bacteroidaceae</taxon>
        <taxon>Bacteroides</taxon>
    </lineage>
</organism>
<feature type="chain" id="PRO_5033290839" evidence="1">
    <location>
        <begin position="22"/>
        <end position="315"/>
    </location>
</feature>
<dbReference type="AlphaFoldDB" id="A0A1Y4VPC1"/>